<feature type="region of interest" description="Disordered" evidence="1">
    <location>
        <begin position="55"/>
        <end position="74"/>
    </location>
</feature>
<accession>D8LLB3</accession>
<protein>
    <submittedName>
        <fullName evidence="2">Uncharacterized protein</fullName>
    </submittedName>
</protein>
<evidence type="ECO:0000256" key="1">
    <source>
        <dbReference type="SAM" id="MobiDB-lite"/>
    </source>
</evidence>
<proteinExistence type="predicted"/>
<gene>
    <name evidence="2" type="ORF">Esi_0036_0054</name>
</gene>
<organism evidence="2 3">
    <name type="scientific">Ectocarpus siliculosus</name>
    <name type="common">Brown alga</name>
    <name type="synonym">Conferva siliculosa</name>
    <dbReference type="NCBI Taxonomy" id="2880"/>
    <lineage>
        <taxon>Eukaryota</taxon>
        <taxon>Sar</taxon>
        <taxon>Stramenopiles</taxon>
        <taxon>Ochrophyta</taxon>
        <taxon>PX clade</taxon>
        <taxon>Phaeophyceae</taxon>
        <taxon>Ectocarpales</taxon>
        <taxon>Ectocarpaceae</taxon>
        <taxon>Ectocarpus</taxon>
    </lineage>
</organism>
<dbReference type="AlphaFoldDB" id="D8LLB3"/>
<dbReference type="EMBL" id="FN648553">
    <property type="protein sequence ID" value="CBN77111.1"/>
    <property type="molecule type" value="Genomic_DNA"/>
</dbReference>
<dbReference type="Proteomes" id="UP000002630">
    <property type="component" value="Linkage Group LG20"/>
</dbReference>
<keyword evidence="3" id="KW-1185">Reference proteome</keyword>
<feature type="compositionally biased region" description="Polar residues" evidence="1">
    <location>
        <begin position="26"/>
        <end position="38"/>
    </location>
</feature>
<reference evidence="2 3" key="1">
    <citation type="journal article" date="2010" name="Nature">
        <title>The Ectocarpus genome and the independent evolution of multicellularity in brown algae.</title>
        <authorList>
            <person name="Cock J.M."/>
            <person name="Sterck L."/>
            <person name="Rouze P."/>
            <person name="Scornet D."/>
            <person name="Allen A.E."/>
            <person name="Amoutzias G."/>
            <person name="Anthouard V."/>
            <person name="Artiguenave F."/>
            <person name="Aury J.M."/>
            <person name="Badger J.H."/>
            <person name="Beszteri B."/>
            <person name="Billiau K."/>
            <person name="Bonnet E."/>
            <person name="Bothwell J.H."/>
            <person name="Bowler C."/>
            <person name="Boyen C."/>
            <person name="Brownlee C."/>
            <person name="Carrano C.J."/>
            <person name="Charrier B."/>
            <person name="Cho G.Y."/>
            <person name="Coelho S.M."/>
            <person name="Collen J."/>
            <person name="Corre E."/>
            <person name="Da Silva C."/>
            <person name="Delage L."/>
            <person name="Delaroque N."/>
            <person name="Dittami S.M."/>
            <person name="Doulbeau S."/>
            <person name="Elias M."/>
            <person name="Farnham G."/>
            <person name="Gachon C.M."/>
            <person name="Gschloessl B."/>
            <person name="Heesch S."/>
            <person name="Jabbari K."/>
            <person name="Jubin C."/>
            <person name="Kawai H."/>
            <person name="Kimura K."/>
            <person name="Kloareg B."/>
            <person name="Kupper F.C."/>
            <person name="Lang D."/>
            <person name="Le Bail A."/>
            <person name="Leblanc C."/>
            <person name="Lerouge P."/>
            <person name="Lohr M."/>
            <person name="Lopez P.J."/>
            <person name="Martens C."/>
            <person name="Maumus F."/>
            <person name="Michel G."/>
            <person name="Miranda-Saavedra D."/>
            <person name="Morales J."/>
            <person name="Moreau H."/>
            <person name="Motomura T."/>
            <person name="Nagasato C."/>
            <person name="Napoli C.A."/>
            <person name="Nelson D.R."/>
            <person name="Nyvall-Collen P."/>
            <person name="Peters A.F."/>
            <person name="Pommier C."/>
            <person name="Potin P."/>
            <person name="Poulain J."/>
            <person name="Quesneville H."/>
            <person name="Read B."/>
            <person name="Rensing S.A."/>
            <person name="Ritter A."/>
            <person name="Rousvoal S."/>
            <person name="Samanta M."/>
            <person name="Samson G."/>
            <person name="Schroeder D.C."/>
            <person name="Segurens B."/>
            <person name="Strittmatter M."/>
            <person name="Tonon T."/>
            <person name="Tregear J.W."/>
            <person name="Valentin K."/>
            <person name="von Dassow P."/>
            <person name="Yamagishi T."/>
            <person name="Van de Peer Y."/>
            <person name="Wincker P."/>
        </authorList>
    </citation>
    <scope>NUCLEOTIDE SEQUENCE [LARGE SCALE GENOMIC DNA]</scope>
    <source>
        <strain evidence="3">Ec32 / CCAP1310/4</strain>
    </source>
</reference>
<evidence type="ECO:0000313" key="3">
    <source>
        <dbReference type="Proteomes" id="UP000002630"/>
    </source>
</evidence>
<name>D8LLB3_ECTSI</name>
<evidence type="ECO:0000313" key="2">
    <source>
        <dbReference type="EMBL" id="CBN77111.1"/>
    </source>
</evidence>
<dbReference type="EMBL" id="FN649745">
    <property type="protein sequence ID" value="CBN77111.1"/>
    <property type="molecule type" value="Genomic_DNA"/>
</dbReference>
<feature type="region of interest" description="Disordered" evidence="1">
    <location>
        <begin position="98"/>
        <end position="117"/>
    </location>
</feature>
<dbReference type="InParanoid" id="D8LLB3"/>
<feature type="region of interest" description="Disordered" evidence="1">
    <location>
        <begin position="1"/>
        <end position="38"/>
    </location>
</feature>
<sequence>MMMIPGRDADGGVADGSSIGARKRPSPSQGGWFYTSSTPAVSEGVAAARIKRATGGKAEMAGGNDHPAAAGDPWAAGAARGNPYARSGAGAAAAAAAAPCSAGGPPEKSAHRDSYRYAPTNGRHWETYRDQEDSYPMHPKVGGVGWYDSEESGLSRLTSCDSASSTWDEMHARPGAGGGGDVFNRSRSRAMVAMEMAPADAGGAGACAGGRDPRDPLRDRGGYSLHHPVVFVRKGVGAVKRVEGRRGYNTGGGEACPYGRDGLQKGREARKGGWEVFPLWA</sequence>